<dbReference type="RefSeq" id="WP_191037117.1">
    <property type="nucleotide sequence ID" value="NZ_JACXAA010000001.1"/>
</dbReference>
<dbReference type="EMBL" id="JACXAA010000001">
    <property type="protein sequence ID" value="MBD2751474.1"/>
    <property type="molecule type" value="Genomic_DNA"/>
</dbReference>
<feature type="domain" description="Secretion system C-terminal sorting" evidence="2">
    <location>
        <begin position="293"/>
        <end position="367"/>
    </location>
</feature>
<feature type="chain" id="PRO_5036818648" evidence="1">
    <location>
        <begin position="20"/>
        <end position="369"/>
    </location>
</feature>
<comment type="caution">
    <text evidence="3">The sequence shown here is derived from an EMBL/GenBank/DDBJ whole genome shotgun (WGS) entry which is preliminary data.</text>
</comment>
<dbReference type="Pfam" id="PF18962">
    <property type="entry name" value="Por_Secre_tail"/>
    <property type="match status" value="1"/>
</dbReference>
<keyword evidence="4" id="KW-1185">Reference proteome</keyword>
<evidence type="ECO:0000313" key="4">
    <source>
        <dbReference type="Proteomes" id="UP000653797"/>
    </source>
</evidence>
<proteinExistence type="predicted"/>
<feature type="signal peptide" evidence="1">
    <location>
        <begin position="1"/>
        <end position="19"/>
    </location>
</feature>
<sequence>MKIPILLALTLLSVQFSQASHLLGGYIQAKSVSGSPLTYDITATVYMQAGSAADQLTSLTMCIGNGTYTVVNRANQQYLSTDKSITASTYRFVYTYLNPGTYTINVHIDGRTQVKNIRNPNNLTLTLATTLTTYLPGLTNTPTVDFPSTNFRVGVNQKVIISLKATDADGDSLAYFLAKPLTRSSASDCTNQSIPSYLFPNDVTYQGTFKLNSRTGELVWDAPTQQGNYSVVLNLMEYRNGIPISQTIQEITLTVTDLPGTPSAIPAYEPAGEGGVITGTTNYTDSDVTLTTFPNPVDDWLQVIIQTSSPGTAAIRLMDVNGRKLHELTFGKASRKHEQIISMDSLPPGIYLLHADVGGRSLVRKVVKK</sequence>
<gene>
    <name evidence="3" type="ORF">IC230_01115</name>
</gene>
<dbReference type="AlphaFoldDB" id="A0A927AX65"/>
<protein>
    <submittedName>
        <fullName evidence="3">T9SS type A sorting domain-containing protein</fullName>
    </submittedName>
</protein>
<dbReference type="Proteomes" id="UP000653797">
    <property type="component" value="Unassembled WGS sequence"/>
</dbReference>
<evidence type="ECO:0000256" key="1">
    <source>
        <dbReference type="SAM" id="SignalP"/>
    </source>
</evidence>
<reference evidence="3" key="1">
    <citation type="submission" date="2020-09" db="EMBL/GenBank/DDBJ databases">
        <authorList>
            <person name="Kim M.K."/>
        </authorList>
    </citation>
    <scope>NUCLEOTIDE SEQUENCE</scope>
    <source>
        <strain evidence="3">BT704</strain>
    </source>
</reference>
<dbReference type="NCBIfam" id="TIGR04183">
    <property type="entry name" value="Por_Secre_tail"/>
    <property type="match status" value="1"/>
</dbReference>
<accession>A0A927AX65</accession>
<keyword evidence="1" id="KW-0732">Signal</keyword>
<name>A0A927AX65_9BACT</name>
<dbReference type="InterPro" id="IPR026444">
    <property type="entry name" value="Secre_tail"/>
</dbReference>
<evidence type="ECO:0000259" key="2">
    <source>
        <dbReference type="Pfam" id="PF18962"/>
    </source>
</evidence>
<evidence type="ECO:0000313" key="3">
    <source>
        <dbReference type="EMBL" id="MBD2751474.1"/>
    </source>
</evidence>
<organism evidence="3 4">
    <name type="scientific">Spirosoma validum</name>
    <dbReference type="NCBI Taxonomy" id="2771355"/>
    <lineage>
        <taxon>Bacteria</taxon>
        <taxon>Pseudomonadati</taxon>
        <taxon>Bacteroidota</taxon>
        <taxon>Cytophagia</taxon>
        <taxon>Cytophagales</taxon>
        <taxon>Cytophagaceae</taxon>
        <taxon>Spirosoma</taxon>
    </lineage>
</organism>